<dbReference type="AlphaFoldDB" id="A0A1F8CLP5"/>
<comment type="caution">
    <text evidence="1">The sequence shown here is derived from an EMBL/GenBank/DDBJ whole genome shotgun (WGS) entry which is preliminary data.</text>
</comment>
<gene>
    <name evidence="1" type="ORF">A2188_01495</name>
</gene>
<evidence type="ECO:0000313" key="2">
    <source>
        <dbReference type="Proteomes" id="UP000179241"/>
    </source>
</evidence>
<evidence type="ECO:0008006" key="3">
    <source>
        <dbReference type="Google" id="ProtNLM"/>
    </source>
</evidence>
<name>A0A1F8CLP5_9BACT</name>
<proteinExistence type="predicted"/>
<reference evidence="1 2" key="1">
    <citation type="journal article" date="2016" name="Nat. Commun.">
        <title>Thousands of microbial genomes shed light on interconnected biogeochemical processes in an aquifer system.</title>
        <authorList>
            <person name="Anantharaman K."/>
            <person name="Brown C.T."/>
            <person name="Hug L.A."/>
            <person name="Sharon I."/>
            <person name="Castelle C.J."/>
            <person name="Probst A.J."/>
            <person name="Thomas B.C."/>
            <person name="Singh A."/>
            <person name="Wilkins M.J."/>
            <person name="Karaoz U."/>
            <person name="Brodie E.L."/>
            <person name="Williams K.H."/>
            <person name="Hubbard S.S."/>
            <person name="Banfield J.F."/>
        </authorList>
    </citation>
    <scope>NUCLEOTIDE SEQUENCE [LARGE SCALE GENOMIC DNA]</scope>
</reference>
<dbReference type="Proteomes" id="UP000179241">
    <property type="component" value="Unassembled WGS sequence"/>
</dbReference>
<organism evidence="1 2">
    <name type="scientific">Candidatus Woesebacteria bacterium RIFOXYA1_FULL_43_9</name>
    <dbReference type="NCBI Taxonomy" id="1802534"/>
    <lineage>
        <taxon>Bacteria</taxon>
        <taxon>Candidatus Woeseibacteriota</taxon>
    </lineage>
</organism>
<evidence type="ECO:0000313" key="1">
    <source>
        <dbReference type="EMBL" id="OGM77194.1"/>
    </source>
</evidence>
<dbReference type="EMBL" id="MGHU01000030">
    <property type="protein sequence ID" value="OGM77194.1"/>
    <property type="molecule type" value="Genomic_DNA"/>
</dbReference>
<accession>A0A1F8CLP5</accession>
<sequence>MSTFLKPIVVSGELLKQNIRIFTPQMFSFAYNSSRVSTKYFLETQTKNNLFGRLKKGLYFLKANPPSEEEIANALYRPSYLSFEYALAYHGVLPEMVYTITSATTKSTRLFEVENSNYSYRTIKKEAFTGYTLIKKSNRSFLMADLEKALVDYAYFVVLKKTPVNDRLFDLIKGKTNIDKINKYSKLYKNRLLENLLKTII</sequence>
<protein>
    <recommendedName>
        <fullName evidence="3">AbiEi antitoxin C-terminal domain-containing protein</fullName>
    </recommendedName>
</protein>